<feature type="region of interest" description="Disordered" evidence="3">
    <location>
        <begin position="58"/>
        <end position="111"/>
    </location>
</feature>
<evidence type="ECO:0000256" key="2">
    <source>
        <dbReference type="ARBA" id="ARBA00023016"/>
    </source>
</evidence>
<name>A0A1N7JK53_9BACL</name>
<keyword evidence="4" id="KW-0812">Transmembrane</keyword>
<dbReference type="Pfam" id="PF04294">
    <property type="entry name" value="VanW"/>
    <property type="match status" value="1"/>
</dbReference>
<dbReference type="InterPro" id="IPR036869">
    <property type="entry name" value="J_dom_sf"/>
</dbReference>
<dbReference type="Pfam" id="PF00226">
    <property type="entry name" value="DnaJ"/>
    <property type="match status" value="1"/>
</dbReference>
<evidence type="ECO:0000256" key="4">
    <source>
        <dbReference type="SAM" id="Phobius"/>
    </source>
</evidence>
<feature type="transmembrane region" description="Helical" evidence="4">
    <location>
        <begin position="123"/>
        <end position="144"/>
    </location>
</feature>
<feature type="compositionally biased region" description="Low complexity" evidence="3">
    <location>
        <begin position="531"/>
        <end position="552"/>
    </location>
</feature>
<dbReference type="PROSITE" id="PS50076">
    <property type="entry name" value="DNAJ_2"/>
    <property type="match status" value="1"/>
</dbReference>
<feature type="compositionally biased region" description="Gly residues" evidence="3">
    <location>
        <begin position="465"/>
        <end position="479"/>
    </location>
</feature>
<gene>
    <name evidence="6" type="ORF">SAMN05421790_102172</name>
</gene>
<dbReference type="AlphaFoldDB" id="A0A1N7JK53"/>
<feature type="compositionally biased region" description="Gly residues" evidence="3">
    <location>
        <begin position="518"/>
        <end position="530"/>
    </location>
</feature>
<keyword evidence="4" id="KW-1133">Transmembrane helix</keyword>
<dbReference type="SUPFAM" id="SSF46565">
    <property type="entry name" value="Chaperone J-domain"/>
    <property type="match status" value="1"/>
</dbReference>
<dbReference type="CDD" id="cd06257">
    <property type="entry name" value="DnaJ"/>
    <property type="match status" value="1"/>
</dbReference>
<dbReference type="InterPro" id="IPR007391">
    <property type="entry name" value="Vancomycin_resist_VanW"/>
</dbReference>
<dbReference type="InterPro" id="IPR052913">
    <property type="entry name" value="Glycopeptide_resist_protein"/>
</dbReference>
<keyword evidence="2" id="KW-0346">Stress response</keyword>
<proteinExistence type="predicted"/>
<accession>A0A1N7JK53</accession>
<dbReference type="GO" id="GO:0006260">
    <property type="term" value="P:DNA replication"/>
    <property type="evidence" value="ECO:0007669"/>
    <property type="project" value="UniProtKB-KW"/>
</dbReference>
<dbReference type="PANTHER" id="PTHR35788:SF1">
    <property type="entry name" value="EXPORTED PROTEIN"/>
    <property type="match status" value="1"/>
</dbReference>
<dbReference type="Gene3D" id="1.10.287.110">
    <property type="entry name" value="DnaJ domain"/>
    <property type="match status" value="1"/>
</dbReference>
<dbReference type="InterPro" id="IPR001623">
    <property type="entry name" value="DnaJ_domain"/>
</dbReference>
<feature type="region of interest" description="Disordered" evidence="3">
    <location>
        <begin position="416"/>
        <end position="559"/>
    </location>
</feature>
<dbReference type="SMART" id="SM00271">
    <property type="entry name" value="DnaJ"/>
    <property type="match status" value="1"/>
</dbReference>
<feature type="compositionally biased region" description="Gly residues" evidence="3">
    <location>
        <begin position="489"/>
        <end position="502"/>
    </location>
</feature>
<evidence type="ECO:0000256" key="1">
    <source>
        <dbReference type="ARBA" id="ARBA00022705"/>
    </source>
</evidence>
<evidence type="ECO:0000256" key="3">
    <source>
        <dbReference type="SAM" id="MobiDB-lite"/>
    </source>
</evidence>
<dbReference type="PRINTS" id="PR00625">
    <property type="entry name" value="JDOMAIN"/>
</dbReference>
<dbReference type="Proteomes" id="UP000186795">
    <property type="component" value="Unassembled WGS sequence"/>
</dbReference>
<evidence type="ECO:0000313" key="6">
    <source>
        <dbReference type="EMBL" id="SIS49626.1"/>
    </source>
</evidence>
<evidence type="ECO:0000259" key="5">
    <source>
        <dbReference type="PROSITE" id="PS50076"/>
    </source>
</evidence>
<evidence type="ECO:0000313" key="7">
    <source>
        <dbReference type="Proteomes" id="UP000186795"/>
    </source>
</evidence>
<sequence length="559" mass="60788">MKDNYSVLGVNPEATPQEIKQAYRRLIRKYHPDVNPSPDAEARFREVREAYEALRRQRFPAPSPPAVEDFGEAEGEVGEEVEDVQGPPCSHRESEASDVGSDPEDIGPEPEPLKKGFVQRWGWFLLGLPLLLIIAFLACTWFPGGLMEKNRLILQEGDRQWSIDLNDLGFDGKDPETIDSKKLDAWLNQIRKEVDQPPQNARVQRLGEPIRPAREGWIMDKSAIHRNLSTLPKILNTPQPVPMKKAKPLVTAKDLRQVDRKLIGSYTTYFNKENQARVHNIRLSAKLLDRKVLNPGEVFSFNQTVGERSRERGFLPVKSRVSGEFSEGVGGGVSQISSTLFNSVDAAGMEIIYRFSYARQDTYVPSGRDATVSWDQPDFRFLNNLKEPILIRTALDEHSVTVRIFSTPDVKVMERTIPQPPRVLPQDVPTQPDEPSDKLDPKQVKEGTPNREVDPSDQRVPTTGGTKGTSTGGGDGSTGDGDALTTGGDTEGGTGPGGGEGEVNGRDPGEQPGEHPGESGGDTGTSGGDPGDASSTAGGADSSASSGSVTGGPELPDPV</sequence>
<keyword evidence="4" id="KW-0472">Membrane</keyword>
<organism evidence="6 7">
    <name type="scientific">Kroppenstedtia eburnea</name>
    <dbReference type="NCBI Taxonomy" id="714067"/>
    <lineage>
        <taxon>Bacteria</taxon>
        <taxon>Bacillati</taxon>
        <taxon>Bacillota</taxon>
        <taxon>Bacilli</taxon>
        <taxon>Bacillales</taxon>
        <taxon>Thermoactinomycetaceae</taxon>
        <taxon>Kroppenstedtia</taxon>
    </lineage>
</organism>
<feature type="compositionally biased region" description="Acidic residues" evidence="3">
    <location>
        <begin position="69"/>
        <end position="83"/>
    </location>
</feature>
<dbReference type="RefSeq" id="WP_076523713.1">
    <property type="nucleotide sequence ID" value="NZ_CP048103.1"/>
</dbReference>
<feature type="compositionally biased region" description="Basic and acidic residues" evidence="3">
    <location>
        <begin position="435"/>
        <end position="457"/>
    </location>
</feature>
<feature type="compositionally biased region" description="Basic and acidic residues" evidence="3">
    <location>
        <begin position="503"/>
        <end position="517"/>
    </location>
</feature>
<keyword evidence="7" id="KW-1185">Reference proteome</keyword>
<reference evidence="7" key="1">
    <citation type="submission" date="2017-01" db="EMBL/GenBank/DDBJ databases">
        <authorList>
            <person name="Varghese N."/>
            <person name="Submissions S."/>
        </authorList>
    </citation>
    <scope>NUCLEOTIDE SEQUENCE [LARGE SCALE GENOMIC DNA]</scope>
    <source>
        <strain evidence="7">DSM 45196</strain>
    </source>
</reference>
<protein>
    <submittedName>
        <fullName evidence="6">Vancomycin resistance protein YoaR, contains peptidoglycan-binding and VanW domains</fullName>
    </submittedName>
</protein>
<feature type="domain" description="J" evidence="5">
    <location>
        <begin position="3"/>
        <end position="71"/>
    </location>
</feature>
<keyword evidence="1" id="KW-0235">DNA replication</keyword>
<dbReference type="EMBL" id="FTOD01000002">
    <property type="protein sequence ID" value="SIS49626.1"/>
    <property type="molecule type" value="Genomic_DNA"/>
</dbReference>
<dbReference type="PANTHER" id="PTHR35788">
    <property type="entry name" value="EXPORTED PROTEIN-RELATED"/>
    <property type="match status" value="1"/>
</dbReference>
<dbReference type="OrthoDB" id="9813301at2"/>